<sequence>MSVLIPDRVAMVTTIWIGEETPVSAGPWPDIRTCPAYLTEE</sequence>
<name>X1CVU2_9ZZZZ</name>
<proteinExistence type="predicted"/>
<organism evidence="1">
    <name type="scientific">marine sediment metagenome</name>
    <dbReference type="NCBI Taxonomy" id="412755"/>
    <lineage>
        <taxon>unclassified sequences</taxon>
        <taxon>metagenomes</taxon>
        <taxon>ecological metagenomes</taxon>
    </lineage>
</organism>
<gene>
    <name evidence="1" type="ORF">S01H4_45174</name>
</gene>
<dbReference type="AlphaFoldDB" id="X1CVU2"/>
<dbReference type="EMBL" id="BART01025126">
    <property type="protein sequence ID" value="GAG97062.1"/>
    <property type="molecule type" value="Genomic_DNA"/>
</dbReference>
<protein>
    <submittedName>
        <fullName evidence="1">Uncharacterized protein</fullName>
    </submittedName>
</protein>
<evidence type="ECO:0000313" key="1">
    <source>
        <dbReference type="EMBL" id="GAG97062.1"/>
    </source>
</evidence>
<accession>X1CVU2</accession>
<reference evidence="1" key="1">
    <citation type="journal article" date="2014" name="Front. Microbiol.">
        <title>High frequency of phylogenetically diverse reductive dehalogenase-homologous genes in deep subseafloor sedimentary metagenomes.</title>
        <authorList>
            <person name="Kawai M."/>
            <person name="Futagami T."/>
            <person name="Toyoda A."/>
            <person name="Takaki Y."/>
            <person name="Nishi S."/>
            <person name="Hori S."/>
            <person name="Arai W."/>
            <person name="Tsubouchi T."/>
            <person name="Morono Y."/>
            <person name="Uchiyama I."/>
            <person name="Ito T."/>
            <person name="Fujiyama A."/>
            <person name="Inagaki F."/>
            <person name="Takami H."/>
        </authorList>
    </citation>
    <scope>NUCLEOTIDE SEQUENCE</scope>
    <source>
        <strain evidence="1">Expedition CK06-06</strain>
    </source>
</reference>
<comment type="caution">
    <text evidence="1">The sequence shown here is derived from an EMBL/GenBank/DDBJ whole genome shotgun (WGS) entry which is preliminary data.</text>
</comment>